<feature type="domain" description="Serpin" evidence="2">
    <location>
        <begin position="13"/>
        <end position="367"/>
    </location>
</feature>
<gene>
    <name evidence="3" type="ORF">A4R43_39805</name>
</gene>
<accession>A0A344LIG6</accession>
<keyword evidence="3" id="KW-0378">Hydrolase</keyword>
<dbReference type="GO" id="GO:0005615">
    <property type="term" value="C:extracellular space"/>
    <property type="evidence" value="ECO:0007669"/>
    <property type="project" value="InterPro"/>
</dbReference>
<dbReference type="KEGG" id="aab:A4R43_39805"/>
<evidence type="ECO:0000313" key="3">
    <source>
        <dbReference type="EMBL" id="AXB47840.1"/>
    </source>
</evidence>
<dbReference type="SMART" id="SM00093">
    <property type="entry name" value="SERPIN"/>
    <property type="match status" value="1"/>
</dbReference>
<comment type="similarity">
    <text evidence="1">Belongs to the serpin family.</text>
</comment>
<reference evidence="3 4" key="1">
    <citation type="submission" date="2016-04" db="EMBL/GenBank/DDBJ databases">
        <title>Complete genome sequence and analysis of deep-sea sediment isolate, Amycolatopsis sp. WP1.</title>
        <authorList>
            <person name="Wang H."/>
            <person name="Chen S."/>
            <person name="Wu Q."/>
        </authorList>
    </citation>
    <scope>NUCLEOTIDE SEQUENCE [LARGE SCALE GENOMIC DNA]</scope>
    <source>
        <strain evidence="3 4">WP1</strain>
    </source>
</reference>
<dbReference type="GO" id="GO:0008233">
    <property type="term" value="F:peptidase activity"/>
    <property type="evidence" value="ECO:0007669"/>
    <property type="project" value="UniProtKB-KW"/>
</dbReference>
<keyword evidence="3" id="KW-0645">Protease</keyword>
<evidence type="ECO:0000256" key="1">
    <source>
        <dbReference type="RuleBase" id="RU000411"/>
    </source>
</evidence>
<dbReference type="OrthoDB" id="9764871at2"/>
<dbReference type="InterPro" id="IPR036186">
    <property type="entry name" value="Serpin_sf"/>
</dbReference>
<dbReference type="PANTHER" id="PTHR11461">
    <property type="entry name" value="SERINE PROTEASE INHIBITOR, SERPIN"/>
    <property type="match status" value="1"/>
</dbReference>
<dbReference type="RefSeq" id="WP_113696906.1">
    <property type="nucleotide sequence ID" value="NZ_CP015163.1"/>
</dbReference>
<dbReference type="GO" id="GO:0006508">
    <property type="term" value="P:proteolysis"/>
    <property type="evidence" value="ECO:0007669"/>
    <property type="project" value="UniProtKB-KW"/>
</dbReference>
<dbReference type="PROSITE" id="PS00284">
    <property type="entry name" value="SERPIN"/>
    <property type="match status" value="1"/>
</dbReference>
<dbReference type="SUPFAM" id="SSF56574">
    <property type="entry name" value="Serpins"/>
    <property type="match status" value="1"/>
</dbReference>
<keyword evidence="4" id="KW-1185">Reference proteome</keyword>
<proteinExistence type="inferred from homology"/>
<evidence type="ECO:0000259" key="2">
    <source>
        <dbReference type="SMART" id="SM00093"/>
    </source>
</evidence>
<dbReference type="Gene3D" id="2.30.39.10">
    <property type="entry name" value="Alpha-1-antitrypsin, domain 1"/>
    <property type="match status" value="1"/>
</dbReference>
<dbReference type="InterPro" id="IPR023795">
    <property type="entry name" value="Serpin_CS"/>
</dbReference>
<dbReference type="Pfam" id="PF00079">
    <property type="entry name" value="Serpin"/>
    <property type="match status" value="1"/>
</dbReference>
<dbReference type="InterPro" id="IPR042185">
    <property type="entry name" value="Serpin_sf_2"/>
</dbReference>
<dbReference type="InterPro" id="IPR000215">
    <property type="entry name" value="Serpin_fam"/>
</dbReference>
<dbReference type="Proteomes" id="UP000250434">
    <property type="component" value="Chromosome"/>
</dbReference>
<dbReference type="CDD" id="cd19590">
    <property type="entry name" value="serpin_thermopin-like"/>
    <property type="match status" value="1"/>
</dbReference>
<dbReference type="Gene3D" id="3.30.497.10">
    <property type="entry name" value="Antithrombin, subunit I, domain 2"/>
    <property type="match status" value="1"/>
</dbReference>
<protein>
    <submittedName>
        <fullName evidence="3">Serine protease</fullName>
    </submittedName>
</protein>
<dbReference type="InterPro" id="IPR023796">
    <property type="entry name" value="Serpin_dom"/>
</dbReference>
<name>A0A344LIG6_9PSEU</name>
<sequence length="370" mass="38709">MGVPADPAETSHLRFALALHAEAGSGATCFSPYSAASALALVARAARGKSAEELVRLLGEVDAHAKLLREAAELQGPDHQDTPVLEVANTLWAWDELELRAEFAGELTAWANGSVASAPFVGDPEGARRLINADIAATTHDLIPELLTPGSVGPDTVAAVVNALYLKTAWTNPFGEGATRPAPFRAPGGPVEVPTMHLTEQLGYAHEDGWQVVGLPAVGDVEAVVLLPDGELAAAEAELDAGRLAELLSAKRFTQVSLALPKLELDLRTDLTAVLKALGVRTLFTPEADLSGLSPDPRLLVSDVLHQAVLRIDESGLEGAAATAAMIRMVSLPVGDPVPVTVDRPFLLLVRHTGTGAVYFLARVTNPATG</sequence>
<organism evidence="3 4">
    <name type="scientific">Amycolatopsis albispora</name>
    <dbReference type="NCBI Taxonomy" id="1804986"/>
    <lineage>
        <taxon>Bacteria</taxon>
        <taxon>Bacillati</taxon>
        <taxon>Actinomycetota</taxon>
        <taxon>Actinomycetes</taxon>
        <taxon>Pseudonocardiales</taxon>
        <taxon>Pseudonocardiaceae</taxon>
        <taxon>Amycolatopsis</taxon>
    </lineage>
</organism>
<dbReference type="PANTHER" id="PTHR11461:SF211">
    <property type="entry name" value="GH10112P-RELATED"/>
    <property type="match status" value="1"/>
</dbReference>
<dbReference type="AlphaFoldDB" id="A0A344LIG6"/>
<dbReference type="GO" id="GO:0004867">
    <property type="term" value="F:serine-type endopeptidase inhibitor activity"/>
    <property type="evidence" value="ECO:0007669"/>
    <property type="project" value="InterPro"/>
</dbReference>
<evidence type="ECO:0000313" key="4">
    <source>
        <dbReference type="Proteomes" id="UP000250434"/>
    </source>
</evidence>
<dbReference type="InterPro" id="IPR042178">
    <property type="entry name" value="Serpin_sf_1"/>
</dbReference>
<dbReference type="EMBL" id="CP015163">
    <property type="protein sequence ID" value="AXB47840.1"/>
    <property type="molecule type" value="Genomic_DNA"/>
</dbReference>